<evidence type="ECO:0000313" key="5">
    <source>
        <dbReference type="EMBL" id="MTV40561.1"/>
    </source>
</evidence>
<dbReference type="GO" id="GO:0015628">
    <property type="term" value="P:protein secretion by the type II secretion system"/>
    <property type="evidence" value="ECO:0007669"/>
    <property type="project" value="InterPro"/>
</dbReference>
<dbReference type="NCBIfam" id="TIGR02532">
    <property type="entry name" value="IV_pilin_GFxxxE"/>
    <property type="match status" value="1"/>
</dbReference>
<feature type="compositionally biased region" description="Polar residues" evidence="3">
    <location>
        <begin position="114"/>
        <end position="134"/>
    </location>
</feature>
<dbReference type="GO" id="GO:0015627">
    <property type="term" value="C:type II protein secretion system complex"/>
    <property type="evidence" value="ECO:0007669"/>
    <property type="project" value="InterPro"/>
</dbReference>
<reference evidence="5 6" key="1">
    <citation type="submission" date="2019-11" db="EMBL/GenBank/DDBJ databases">
        <title>Type strains purchased from KCTC, JCM and DSMZ.</title>
        <authorList>
            <person name="Lu H."/>
        </authorList>
    </citation>
    <scope>NUCLEOTIDE SEQUENCE [LARGE SCALE GENOMIC DNA]</scope>
    <source>
        <strain evidence="5 6">KCTC 22382</strain>
    </source>
</reference>
<name>A0A6L6PPL0_9BURK</name>
<evidence type="ECO:0000256" key="1">
    <source>
        <dbReference type="ARBA" id="ARBA00022481"/>
    </source>
</evidence>
<dbReference type="InterPro" id="IPR012902">
    <property type="entry name" value="N_methyl_site"/>
</dbReference>
<dbReference type="Gene3D" id="3.30.700.10">
    <property type="entry name" value="Glycoprotein, Type 4 Pilin"/>
    <property type="match status" value="1"/>
</dbReference>
<keyword evidence="1" id="KW-0488">Methylation</keyword>
<evidence type="ECO:0000256" key="3">
    <source>
        <dbReference type="SAM" id="MobiDB-lite"/>
    </source>
</evidence>
<dbReference type="InterPro" id="IPR045584">
    <property type="entry name" value="Pilin-like"/>
</dbReference>
<feature type="coiled-coil region" evidence="2">
    <location>
        <begin position="37"/>
        <end position="64"/>
    </location>
</feature>
<dbReference type="InterPro" id="IPR000983">
    <property type="entry name" value="Bac_GSPG_pilin"/>
</dbReference>
<keyword evidence="4" id="KW-0472">Membrane</keyword>
<gene>
    <name evidence="5" type="ORF">GM676_23665</name>
</gene>
<evidence type="ECO:0000256" key="2">
    <source>
        <dbReference type="SAM" id="Coils"/>
    </source>
</evidence>
<evidence type="ECO:0000313" key="6">
    <source>
        <dbReference type="Proteomes" id="UP000475582"/>
    </source>
</evidence>
<dbReference type="SUPFAM" id="SSF54523">
    <property type="entry name" value="Pili subunits"/>
    <property type="match status" value="1"/>
</dbReference>
<sequence length="162" mass="17889">MARGVSRSAAGFTIVELLVTVVIVGILSSVAFPMVELTLQRNKEQELRRDLLELREALDAYKKAADQGRIAVAAGESGYPRSLEVLVDGVIDARSPVGDRIYFLRRIPRDPFATDTTTPPSSTWGKRSYASTAENPKEGNDVYDVYSLEPGNGLNDVPYRQW</sequence>
<protein>
    <submittedName>
        <fullName evidence="5">Prepilin-type N-terminal cleavage/methylation domain-containing protein</fullName>
    </submittedName>
</protein>
<keyword evidence="6" id="KW-1185">Reference proteome</keyword>
<dbReference type="PRINTS" id="PR00813">
    <property type="entry name" value="BCTERIALGSPG"/>
</dbReference>
<keyword evidence="4" id="KW-1133">Transmembrane helix</keyword>
<dbReference type="OrthoDB" id="9790526at2"/>
<proteinExistence type="predicted"/>
<evidence type="ECO:0000256" key="4">
    <source>
        <dbReference type="SAM" id="Phobius"/>
    </source>
</evidence>
<dbReference type="EMBL" id="WNKY01000036">
    <property type="protein sequence ID" value="MTV40561.1"/>
    <property type="molecule type" value="Genomic_DNA"/>
</dbReference>
<keyword evidence="4" id="KW-0812">Transmembrane</keyword>
<accession>A0A6L6PPL0</accession>
<feature type="region of interest" description="Disordered" evidence="3">
    <location>
        <begin position="113"/>
        <end position="144"/>
    </location>
</feature>
<organism evidence="5 6">
    <name type="scientific">Duganella radicis</name>
    <dbReference type="NCBI Taxonomy" id="551988"/>
    <lineage>
        <taxon>Bacteria</taxon>
        <taxon>Pseudomonadati</taxon>
        <taxon>Pseudomonadota</taxon>
        <taxon>Betaproteobacteria</taxon>
        <taxon>Burkholderiales</taxon>
        <taxon>Oxalobacteraceae</taxon>
        <taxon>Telluria group</taxon>
        <taxon>Duganella</taxon>
    </lineage>
</organism>
<dbReference type="RefSeq" id="WP_155466569.1">
    <property type="nucleotide sequence ID" value="NZ_WNKY01000036.1"/>
</dbReference>
<comment type="caution">
    <text evidence="5">The sequence shown here is derived from an EMBL/GenBank/DDBJ whole genome shotgun (WGS) entry which is preliminary data.</text>
</comment>
<feature type="transmembrane region" description="Helical" evidence="4">
    <location>
        <begin position="12"/>
        <end position="39"/>
    </location>
</feature>
<dbReference type="Proteomes" id="UP000475582">
    <property type="component" value="Unassembled WGS sequence"/>
</dbReference>
<keyword evidence="2" id="KW-0175">Coiled coil</keyword>
<dbReference type="AlphaFoldDB" id="A0A6L6PPL0"/>
<dbReference type="Pfam" id="PF07963">
    <property type="entry name" value="N_methyl"/>
    <property type="match status" value="1"/>
</dbReference>